<accession>A0ABT0GZH2</accession>
<feature type="domain" description="PAC" evidence="3">
    <location>
        <begin position="266"/>
        <end position="319"/>
    </location>
</feature>
<dbReference type="InterPro" id="IPR013655">
    <property type="entry name" value="PAS_fold_3"/>
</dbReference>
<dbReference type="InterPro" id="IPR013656">
    <property type="entry name" value="PAS_4"/>
</dbReference>
<dbReference type="NCBIfam" id="TIGR00254">
    <property type="entry name" value="GGDEF"/>
    <property type="match status" value="1"/>
</dbReference>
<dbReference type="NCBIfam" id="TIGR00229">
    <property type="entry name" value="sensory_box"/>
    <property type="match status" value="2"/>
</dbReference>
<dbReference type="PROSITE" id="PS50112">
    <property type="entry name" value="PAS"/>
    <property type="match status" value="1"/>
</dbReference>
<dbReference type="Pfam" id="PF00990">
    <property type="entry name" value="GGDEF"/>
    <property type="match status" value="1"/>
</dbReference>
<keyword evidence="1" id="KW-0812">Transmembrane</keyword>
<dbReference type="RefSeq" id="WP_248157657.1">
    <property type="nucleotide sequence ID" value="NZ_JALNMJ010000019.1"/>
</dbReference>
<sequence length="490" mass="55383">MAGPASAQQRLLYEQAVSNHSATILLVDPDTGAILDANKAAQAFYGYDWATFRGMAIQDINQLTPEQVLAERQLAKSENRNFFIFRHRLADGSVKTVEVHSTPVDYLGRTALMSIIHDISADSERKEELWHYKNRLEEMVDLKSAELASANQAMNRWMLALVITLGLSLVALTLMLLERNAAHRQLRSSEQRLREIIFGTNVGTWEWNVQTGDAIYNERWAEIIGYSLAELSPTSTKTWESLAHPDDVKRSQQKLQEVFEGRKEAYDCEIRMRHKDGRWIWVLDRGRVVEWTKDGKPLRMSGTHADITQLKQTEEEVRRLAMTDYLTGLSNRAHFSESLEENVRIARRDKRKFALMMLDLNTFKPVNDSHGHPVGDALLKSVAETIKKCTRDGDIVTRIGGDEFAVIIGDYCGEDDVLSCAGRIYREISKPTEIQGNTIAITVSIGISYFPDDADTAADLIKCADQAMYQAKKSGSNVLTYKTFRMRAAS</sequence>
<dbReference type="Gene3D" id="3.30.450.20">
    <property type="entry name" value="PAS domain"/>
    <property type="match status" value="2"/>
</dbReference>
<dbReference type="InterPro" id="IPR000700">
    <property type="entry name" value="PAS-assoc_C"/>
</dbReference>
<keyword evidence="1" id="KW-0472">Membrane</keyword>
<feature type="domain" description="GGDEF" evidence="4">
    <location>
        <begin position="351"/>
        <end position="484"/>
    </location>
</feature>
<dbReference type="InterPro" id="IPR001610">
    <property type="entry name" value="PAC"/>
</dbReference>
<dbReference type="PANTHER" id="PTHR44757">
    <property type="entry name" value="DIGUANYLATE CYCLASE DGCP"/>
    <property type="match status" value="1"/>
</dbReference>
<dbReference type="EC" id="2.7.7.65" evidence="5"/>
<evidence type="ECO:0000313" key="5">
    <source>
        <dbReference type="EMBL" id="MCK7614838.1"/>
    </source>
</evidence>
<keyword evidence="5" id="KW-0548">Nucleotidyltransferase</keyword>
<dbReference type="PROSITE" id="PS50113">
    <property type="entry name" value="PAC"/>
    <property type="match status" value="1"/>
</dbReference>
<dbReference type="InterPro" id="IPR029787">
    <property type="entry name" value="Nucleotide_cyclase"/>
</dbReference>
<evidence type="ECO:0000256" key="1">
    <source>
        <dbReference type="SAM" id="Phobius"/>
    </source>
</evidence>
<proteinExistence type="predicted"/>
<comment type="caution">
    <text evidence="5">The sequence shown here is derived from an EMBL/GenBank/DDBJ whole genome shotgun (WGS) entry which is preliminary data.</text>
</comment>
<dbReference type="GO" id="GO:0052621">
    <property type="term" value="F:diguanylate cyclase activity"/>
    <property type="evidence" value="ECO:0007669"/>
    <property type="project" value="UniProtKB-EC"/>
</dbReference>
<dbReference type="SUPFAM" id="SSF55073">
    <property type="entry name" value="Nucleotide cyclase"/>
    <property type="match status" value="1"/>
</dbReference>
<keyword evidence="1" id="KW-1133">Transmembrane helix</keyword>
<dbReference type="EMBL" id="JALNMJ010000019">
    <property type="protein sequence ID" value="MCK7614838.1"/>
    <property type="molecule type" value="Genomic_DNA"/>
</dbReference>
<reference evidence="5" key="1">
    <citation type="submission" date="2022-04" db="EMBL/GenBank/DDBJ databases">
        <title>Roseibium sp. CAU 1639 isolated from mud.</title>
        <authorList>
            <person name="Kim W."/>
        </authorList>
    </citation>
    <scope>NUCLEOTIDE SEQUENCE</scope>
    <source>
        <strain evidence="5">CAU 1639</strain>
    </source>
</reference>
<dbReference type="PROSITE" id="PS50887">
    <property type="entry name" value="GGDEF"/>
    <property type="match status" value="1"/>
</dbReference>
<dbReference type="InterPro" id="IPR043128">
    <property type="entry name" value="Rev_trsase/Diguanyl_cyclase"/>
</dbReference>
<dbReference type="SMART" id="SM00091">
    <property type="entry name" value="PAS"/>
    <property type="match status" value="2"/>
</dbReference>
<dbReference type="Pfam" id="PF08447">
    <property type="entry name" value="PAS_3"/>
    <property type="match status" value="1"/>
</dbReference>
<evidence type="ECO:0000313" key="6">
    <source>
        <dbReference type="Proteomes" id="UP001431221"/>
    </source>
</evidence>
<organism evidence="5 6">
    <name type="scientific">Roseibium sediminicola</name>
    <dbReference type="NCBI Taxonomy" id="2933272"/>
    <lineage>
        <taxon>Bacteria</taxon>
        <taxon>Pseudomonadati</taxon>
        <taxon>Pseudomonadota</taxon>
        <taxon>Alphaproteobacteria</taxon>
        <taxon>Hyphomicrobiales</taxon>
        <taxon>Stappiaceae</taxon>
        <taxon>Roseibium</taxon>
    </lineage>
</organism>
<dbReference type="Proteomes" id="UP001431221">
    <property type="component" value="Unassembled WGS sequence"/>
</dbReference>
<dbReference type="SMART" id="SM00267">
    <property type="entry name" value="GGDEF"/>
    <property type="match status" value="1"/>
</dbReference>
<dbReference type="CDD" id="cd01949">
    <property type="entry name" value="GGDEF"/>
    <property type="match status" value="1"/>
</dbReference>
<dbReference type="InterPro" id="IPR035965">
    <property type="entry name" value="PAS-like_dom_sf"/>
</dbReference>
<dbReference type="CDD" id="cd00130">
    <property type="entry name" value="PAS"/>
    <property type="match status" value="2"/>
</dbReference>
<dbReference type="SMART" id="SM00086">
    <property type="entry name" value="PAC"/>
    <property type="match status" value="2"/>
</dbReference>
<dbReference type="InterPro" id="IPR052155">
    <property type="entry name" value="Biofilm_reg_signaling"/>
</dbReference>
<gene>
    <name evidence="5" type="ORF">M0H32_21925</name>
</gene>
<dbReference type="InterPro" id="IPR000160">
    <property type="entry name" value="GGDEF_dom"/>
</dbReference>
<feature type="transmembrane region" description="Helical" evidence="1">
    <location>
        <begin position="157"/>
        <end position="177"/>
    </location>
</feature>
<dbReference type="Gene3D" id="3.30.70.270">
    <property type="match status" value="1"/>
</dbReference>
<keyword evidence="6" id="KW-1185">Reference proteome</keyword>
<name>A0ABT0GZH2_9HYPH</name>
<keyword evidence="5" id="KW-0808">Transferase</keyword>
<dbReference type="InterPro" id="IPR000014">
    <property type="entry name" value="PAS"/>
</dbReference>
<evidence type="ECO:0000259" key="4">
    <source>
        <dbReference type="PROSITE" id="PS50887"/>
    </source>
</evidence>
<protein>
    <submittedName>
        <fullName evidence="5">Diguanylate cyclase</fullName>
        <ecNumber evidence="5">2.7.7.65</ecNumber>
    </submittedName>
</protein>
<evidence type="ECO:0000259" key="2">
    <source>
        <dbReference type="PROSITE" id="PS50112"/>
    </source>
</evidence>
<dbReference type="SUPFAM" id="SSF55785">
    <property type="entry name" value="PYP-like sensor domain (PAS domain)"/>
    <property type="match status" value="2"/>
</dbReference>
<dbReference type="PANTHER" id="PTHR44757:SF2">
    <property type="entry name" value="BIOFILM ARCHITECTURE MAINTENANCE PROTEIN MBAA"/>
    <property type="match status" value="1"/>
</dbReference>
<dbReference type="Pfam" id="PF08448">
    <property type="entry name" value="PAS_4"/>
    <property type="match status" value="1"/>
</dbReference>
<evidence type="ECO:0000259" key="3">
    <source>
        <dbReference type="PROSITE" id="PS50113"/>
    </source>
</evidence>
<feature type="domain" description="PAS" evidence="2">
    <location>
        <begin position="189"/>
        <end position="262"/>
    </location>
</feature>